<evidence type="ECO:0000313" key="4">
    <source>
        <dbReference type="EMBL" id="GAA3697707.1"/>
    </source>
</evidence>
<dbReference type="InterPro" id="IPR032369">
    <property type="entry name" value="DUF4872"/>
</dbReference>
<feature type="region of interest" description="Disordered" evidence="1">
    <location>
        <begin position="1"/>
        <end position="74"/>
    </location>
</feature>
<keyword evidence="5" id="KW-1185">Reference proteome</keyword>
<dbReference type="Proteomes" id="UP001501536">
    <property type="component" value="Unassembled WGS sequence"/>
</dbReference>
<protein>
    <recommendedName>
        <fullName evidence="6">DUF4872 domain-containing protein</fullName>
    </recommendedName>
</protein>
<proteinExistence type="predicted"/>
<evidence type="ECO:0000259" key="2">
    <source>
        <dbReference type="Pfam" id="PF14399"/>
    </source>
</evidence>
<accession>A0ABP7D0H2</accession>
<organism evidence="4 5">
    <name type="scientific">Zhihengliuella alba</name>
    <dbReference type="NCBI Taxonomy" id="547018"/>
    <lineage>
        <taxon>Bacteria</taxon>
        <taxon>Bacillati</taxon>
        <taxon>Actinomycetota</taxon>
        <taxon>Actinomycetes</taxon>
        <taxon>Micrococcales</taxon>
        <taxon>Micrococcaceae</taxon>
        <taxon>Zhihengliuella</taxon>
    </lineage>
</organism>
<feature type="compositionally biased region" description="Basic and acidic residues" evidence="1">
    <location>
        <begin position="21"/>
        <end position="31"/>
    </location>
</feature>
<evidence type="ECO:0000259" key="3">
    <source>
        <dbReference type="Pfam" id="PF16169"/>
    </source>
</evidence>
<evidence type="ECO:0000256" key="1">
    <source>
        <dbReference type="SAM" id="MobiDB-lite"/>
    </source>
</evidence>
<evidence type="ECO:0000313" key="5">
    <source>
        <dbReference type="Proteomes" id="UP001501536"/>
    </source>
</evidence>
<dbReference type="EMBL" id="BAABCJ010000001">
    <property type="protein sequence ID" value="GAA3697707.1"/>
    <property type="molecule type" value="Genomic_DNA"/>
</dbReference>
<evidence type="ECO:0008006" key="6">
    <source>
        <dbReference type="Google" id="ProtNLM"/>
    </source>
</evidence>
<name>A0ABP7D0H2_9MICC</name>
<feature type="domain" description="DUF4872" evidence="3">
    <location>
        <begin position="257"/>
        <end position="425"/>
    </location>
</feature>
<comment type="caution">
    <text evidence="4">The sequence shown here is derived from an EMBL/GenBank/DDBJ whole genome shotgun (WGS) entry which is preliminary data.</text>
</comment>
<dbReference type="Pfam" id="PF14399">
    <property type="entry name" value="BtrH_N"/>
    <property type="match status" value="1"/>
</dbReference>
<feature type="domain" description="Butirosin biosynthesis protein H N-terminal" evidence="2">
    <location>
        <begin position="89"/>
        <end position="222"/>
    </location>
</feature>
<gene>
    <name evidence="4" type="ORF">GCM10022377_08270</name>
</gene>
<sequence>MPAPRKRTGAPDLTPKQLQKLARERMARTEETYTQARKAVLAGAPERGGNRPARPGAPSSPGEGYDDGADLPEYPAPGDVVQYDAGLWQRVLTQAGVTDPATGQAPSQALLAGLGGGIGFMVFTFDYDSGVTATVVTRAHPEPYVENLIGRLGVPVRQTHTSSAKLAQQHLDEALDAGRAVVVRVTESMLPWVKATGSAEDAESVDLAVLGEDESGKYLVDDGSGELQLLRPGQLSAARSRRKKDRHWQAWVPEPLSPRPEHLRAAVVEAVAETTGRLLGETELQGIPAHFAKNFGVAGMRTWAERLTGTGQRDWPALFGTDERLAGGLGMVAEFFANGRFAGRGGLRGLYAEFLTEAGALPGLEPLAACAPAYADLAGEWDALAAELTPAAAGTGEDARLRYFASLAERISRLADGEEAAARALRTAVLGLEAPTAGGNPAEG</sequence>
<reference evidence="5" key="1">
    <citation type="journal article" date="2019" name="Int. J. Syst. Evol. Microbiol.">
        <title>The Global Catalogue of Microorganisms (GCM) 10K type strain sequencing project: providing services to taxonomists for standard genome sequencing and annotation.</title>
        <authorList>
            <consortium name="The Broad Institute Genomics Platform"/>
            <consortium name="The Broad Institute Genome Sequencing Center for Infectious Disease"/>
            <person name="Wu L."/>
            <person name="Ma J."/>
        </authorList>
    </citation>
    <scope>NUCLEOTIDE SEQUENCE [LARGE SCALE GENOMIC DNA]</scope>
    <source>
        <strain evidence="5">JCM 16961</strain>
    </source>
</reference>
<dbReference type="InterPro" id="IPR026935">
    <property type="entry name" value="BtrH_N"/>
</dbReference>
<dbReference type="Pfam" id="PF16169">
    <property type="entry name" value="DUF4872"/>
    <property type="match status" value="1"/>
</dbReference>
<dbReference type="RefSeq" id="WP_344880378.1">
    <property type="nucleotide sequence ID" value="NZ_BAABCJ010000001.1"/>
</dbReference>